<feature type="compositionally biased region" description="Acidic residues" evidence="1">
    <location>
        <begin position="279"/>
        <end position="292"/>
    </location>
</feature>
<feature type="region of interest" description="Disordered" evidence="1">
    <location>
        <begin position="20"/>
        <end position="48"/>
    </location>
</feature>
<reference evidence="2" key="1">
    <citation type="submission" date="2023-03" db="EMBL/GenBank/DDBJ databases">
        <title>Massive genome expansion in bonnet fungi (Mycena s.s.) driven by repeated elements and novel gene families across ecological guilds.</title>
        <authorList>
            <consortium name="Lawrence Berkeley National Laboratory"/>
            <person name="Harder C.B."/>
            <person name="Miyauchi S."/>
            <person name="Viragh M."/>
            <person name="Kuo A."/>
            <person name="Thoen E."/>
            <person name="Andreopoulos B."/>
            <person name="Lu D."/>
            <person name="Skrede I."/>
            <person name="Drula E."/>
            <person name="Henrissat B."/>
            <person name="Morin E."/>
            <person name="Kohler A."/>
            <person name="Barry K."/>
            <person name="LaButti K."/>
            <person name="Morin E."/>
            <person name="Salamov A."/>
            <person name="Lipzen A."/>
            <person name="Mereny Z."/>
            <person name="Hegedus B."/>
            <person name="Baldrian P."/>
            <person name="Stursova M."/>
            <person name="Weitz H."/>
            <person name="Taylor A."/>
            <person name="Grigoriev I.V."/>
            <person name="Nagy L.G."/>
            <person name="Martin F."/>
            <person name="Kauserud H."/>
        </authorList>
    </citation>
    <scope>NUCLEOTIDE SEQUENCE</scope>
    <source>
        <strain evidence="2">CBHHK182m</strain>
    </source>
</reference>
<dbReference type="AlphaFoldDB" id="A0AAD7H3N2"/>
<feature type="compositionally biased region" description="Basic residues" evidence="1">
    <location>
        <begin position="259"/>
        <end position="272"/>
    </location>
</feature>
<gene>
    <name evidence="2" type="ORF">B0H16DRAFT_1344083</name>
</gene>
<evidence type="ECO:0000313" key="2">
    <source>
        <dbReference type="EMBL" id="KAJ7711091.1"/>
    </source>
</evidence>
<evidence type="ECO:0000313" key="3">
    <source>
        <dbReference type="Proteomes" id="UP001215598"/>
    </source>
</evidence>
<proteinExistence type="predicted"/>
<dbReference type="Proteomes" id="UP001215598">
    <property type="component" value="Unassembled WGS sequence"/>
</dbReference>
<feature type="region of interest" description="Disordered" evidence="1">
    <location>
        <begin position="161"/>
        <end position="182"/>
    </location>
</feature>
<evidence type="ECO:0000256" key="1">
    <source>
        <dbReference type="SAM" id="MobiDB-lite"/>
    </source>
</evidence>
<comment type="caution">
    <text evidence="2">The sequence shown here is derived from an EMBL/GenBank/DDBJ whole genome shotgun (WGS) entry which is preliminary data.</text>
</comment>
<dbReference type="EMBL" id="JARKIB010000405">
    <property type="protein sequence ID" value="KAJ7711091.1"/>
    <property type="molecule type" value="Genomic_DNA"/>
</dbReference>
<name>A0AAD7H3N2_9AGAR</name>
<keyword evidence="3" id="KW-1185">Reference proteome</keyword>
<feature type="region of interest" description="Disordered" evidence="1">
    <location>
        <begin position="195"/>
        <end position="225"/>
    </location>
</feature>
<feature type="region of interest" description="Disordered" evidence="1">
    <location>
        <begin position="250"/>
        <end position="292"/>
    </location>
</feature>
<accession>A0AAD7H3N2</accession>
<feature type="compositionally biased region" description="Low complexity" evidence="1">
    <location>
        <begin position="20"/>
        <end position="34"/>
    </location>
</feature>
<organism evidence="2 3">
    <name type="scientific">Mycena metata</name>
    <dbReference type="NCBI Taxonomy" id="1033252"/>
    <lineage>
        <taxon>Eukaryota</taxon>
        <taxon>Fungi</taxon>
        <taxon>Dikarya</taxon>
        <taxon>Basidiomycota</taxon>
        <taxon>Agaricomycotina</taxon>
        <taxon>Agaricomycetes</taxon>
        <taxon>Agaricomycetidae</taxon>
        <taxon>Agaricales</taxon>
        <taxon>Marasmiineae</taxon>
        <taxon>Mycenaceae</taxon>
        <taxon>Mycena</taxon>
    </lineage>
</organism>
<protein>
    <submittedName>
        <fullName evidence="2">Uncharacterized protein</fullName>
    </submittedName>
</protein>
<sequence length="292" mass="32379">MAAFHHYTPTAFDLDPETHTAAAADSASAPSTPANLRRVRDPNIDPQLYTPSKRMRMMTSAVAGTSGSFLVGPSKVTSQTTIPAPVLEGPPALAAPNWDHLGEPDDAMEDLTREQLLEYAVRMRGDLRNSQQQIRARDGIIESAHATIVVQNLFVEKQSRALHSKETKKKNKRETLPMDGFGRHLTAPEFIAAKEEAERLRDEEIADKAKRADDREAAKAAKEQLKEEWEQIKADHAKAVELWEEECARLKDEGVSKKNLPKKPKRARKPKAPAKATTEDETDGDQTGSDDD</sequence>